<dbReference type="InterPro" id="IPR036397">
    <property type="entry name" value="RNaseH_sf"/>
</dbReference>
<sequence>MHMATIFMNNVDIVLGDERWSSSGKIDGYRAAVRTQSLKVETIECLYKPLDDDGIMRELLVDFYQTNNGRKPAQIIIFRDGVSESQSNQVLNIELDQMLKHLGEAKVPKFTVIVAQKNHQRSYFNQVIGSPPPLPPPIIPPNVKPEKLDPPKHSVTSRRGSGSAGQRISLLAYHFKVSVKYLDEMF</sequence>
<dbReference type="InterPro" id="IPR003165">
    <property type="entry name" value="Piwi"/>
</dbReference>
<evidence type="ECO:0000313" key="3">
    <source>
        <dbReference type="EMBL" id="KAG5560270.1"/>
    </source>
</evidence>
<keyword evidence="4" id="KW-1185">Reference proteome</keyword>
<dbReference type="PANTHER" id="PTHR22891">
    <property type="entry name" value="EUKARYOTIC TRANSLATION INITIATION FACTOR 2C"/>
    <property type="match status" value="1"/>
</dbReference>
<reference evidence="3" key="1">
    <citation type="submission" date="2020-08" db="EMBL/GenBank/DDBJ databases">
        <title>Plant Genome Project.</title>
        <authorList>
            <person name="Zhang R.-G."/>
        </authorList>
    </citation>
    <scope>NUCLEOTIDE SEQUENCE</scope>
    <source>
        <strain evidence="3">WSP0</strain>
        <tissue evidence="3">Leaf</tissue>
    </source>
</reference>
<feature type="region of interest" description="Disordered" evidence="1">
    <location>
        <begin position="131"/>
        <end position="162"/>
    </location>
</feature>
<evidence type="ECO:0000256" key="1">
    <source>
        <dbReference type="SAM" id="MobiDB-lite"/>
    </source>
</evidence>
<name>A0AAV6L6H1_9ERIC</name>
<dbReference type="EMBL" id="JACTNZ010000002">
    <property type="protein sequence ID" value="KAG5560270.1"/>
    <property type="molecule type" value="Genomic_DNA"/>
</dbReference>
<dbReference type="PROSITE" id="PS50822">
    <property type="entry name" value="PIWI"/>
    <property type="match status" value="1"/>
</dbReference>
<evidence type="ECO:0000313" key="4">
    <source>
        <dbReference type="Proteomes" id="UP000823749"/>
    </source>
</evidence>
<gene>
    <name evidence="3" type="ORF">RHGRI_003536</name>
</gene>
<dbReference type="Proteomes" id="UP000823749">
    <property type="component" value="Chromosome 2"/>
</dbReference>
<dbReference type="Pfam" id="PF02171">
    <property type="entry name" value="Piwi"/>
    <property type="match status" value="1"/>
</dbReference>
<organism evidence="3 4">
    <name type="scientific">Rhododendron griersonianum</name>
    <dbReference type="NCBI Taxonomy" id="479676"/>
    <lineage>
        <taxon>Eukaryota</taxon>
        <taxon>Viridiplantae</taxon>
        <taxon>Streptophyta</taxon>
        <taxon>Embryophyta</taxon>
        <taxon>Tracheophyta</taxon>
        <taxon>Spermatophyta</taxon>
        <taxon>Magnoliopsida</taxon>
        <taxon>eudicotyledons</taxon>
        <taxon>Gunneridae</taxon>
        <taxon>Pentapetalae</taxon>
        <taxon>asterids</taxon>
        <taxon>Ericales</taxon>
        <taxon>Ericaceae</taxon>
        <taxon>Ericoideae</taxon>
        <taxon>Rhodoreae</taxon>
        <taxon>Rhododendron</taxon>
    </lineage>
</organism>
<dbReference type="AlphaFoldDB" id="A0AAV6L6H1"/>
<accession>A0AAV6L6H1</accession>
<feature type="domain" description="Piwi" evidence="2">
    <location>
        <begin position="64"/>
        <end position="126"/>
    </location>
</feature>
<dbReference type="Gene3D" id="3.30.420.10">
    <property type="entry name" value="Ribonuclease H-like superfamily/Ribonuclease H"/>
    <property type="match status" value="1"/>
</dbReference>
<evidence type="ECO:0000259" key="2">
    <source>
        <dbReference type="PROSITE" id="PS50822"/>
    </source>
</evidence>
<dbReference type="GO" id="GO:0003676">
    <property type="term" value="F:nucleic acid binding"/>
    <property type="evidence" value="ECO:0007669"/>
    <property type="project" value="InterPro"/>
</dbReference>
<dbReference type="InterPro" id="IPR012337">
    <property type="entry name" value="RNaseH-like_sf"/>
</dbReference>
<proteinExistence type="predicted"/>
<dbReference type="SUPFAM" id="SSF53098">
    <property type="entry name" value="Ribonuclease H-like"/>
    <property type="match status" value="1"/>
</dbReference>
<feature type="compositionally biased region" description="Pro residues" evidence="1">
    <location>
        <begin position="131"/>
        <end position="143"/>
    </location>
</feature>
<comment type="caution">
    <text evidence="3">The sequence shown here is derived from an EMBL/GenBank/DDBJ whole genome shotgun (WGS) entry which is preliminary data.</text>
</comment>
<protein>
    <recommendedName>
        <fullName evidence="2">Piwi domain-containing protein</fullName>
    </recommendedName>
</protein>